<feature type="compositionally biased region" description="Basic and acidic residues" evidence="1">
    <location>
        <begin position="646"/>
        <end position="655"/>
    </location>
</feature>
<reference evidence="2" key="1">
    <citation type="journal article" date="2020" name="Stud. Mycol.">
        <title>101 Dothideomycetes genomes: a test case for predicting lifestyles and emergence of pathogens.</title>
        <authorList>
            <person name="Haridas S."/>
            <person name="Albert R."/>
            <person name="Binder M."/>
            <person name="Bloem J."/>
            <person name="Labutti K."/>
            <person name="Salamov A."/>
            <person name="Andreopoulos B."/>
            <person name="Baker S."/>
            <person name="Barry K."/>
            <person name="Bills G."/>
            <person name="Bluhm B."/>
            <person name="Cannon C."/>
            <person name="Castanera R."/>
            <person name="Culley D."/>
            <person name="Daum C."/>
            <person name="Ezra D."/>
            <person name="Gonzalez J."/>
            <person name="Henrissat B."/>
            <person name="Kuo A."/>
            <person name="Liang C."/>
            <person name="Lipzen A."/>
            <person name="Lutzoni F."/>
            <person name="Magnuson J."/>
            <person name="Mondo S."/>
            <person name="Nolan M."/>
            <person name="Ohm R."/>
            <person name="Pangilinan J."/>
            <person name="Park H.-J."/>
            <person name="Ramirez L."/>
            <person name="Alfaro M."/>
            <person name="Sun H."/>
            <person name="Tritt A."/>
            <person name="Yoshinaga Y."/>
            <person name="Zwiers L.-H."/>
            <person name="Turgeon B."/>
            <person name="Goodwin S."/>
            <person name="Spatafora J."/>
            <person name="Crous P."/>
            <person name="Grigoriev I."/>
        </authorList>
    </citation>
    <scope>NUCLEOTIDE SEQUENCE</scope>
    <source>
        <strain evidence="2">CBS 109.77</strain>
    </source>
</reference>
<feature type="compositionally biased region" description="Basic and acidic residues" evidence="1">
    <location>
        <begin position="899"/>
        <end position="913"/>
    </location>
</feature>
<gene>
    <name evidence="2" type="ORF">K505DRAFT_374492</name>
</gene>
<feature type="region of interest" description="Disordered" evidence="1">
    <location>
        <begin position="127"/>
        <end position="215"/>
    </location>
</feature>
<feature type="compositionally biased region" description="Basic and acidic residues" evidence="1">
    <location>
        <begin position="131"/>
        <end position="147"/>
    </location>
</feature>
<feature type="compositionally biased region" description="Polar residues" evidence="1">
    <location>
        <begin position="609"/>
        <end position="625"/>
    </location>
</feature>
<protein>
    <submittedName>
        <fullName evidence="2">Uncharacterized protein</fullName>
    </submittedName>
</protein>
<feature type="compositionally biased region" description="Basic residues" evidence="1">
    <location>
        <begin position="1115"/>
        <end position="1128"/>
    </location>
</feature>
<evidence type="ECO:0000313" key="2">
    <source>
        <dbReference type="EMBL" id="KAF2794631.1"/>
    </source>
</evidence>
<feature type="compositionally biased region" description="Basic residues" evidence="1">
    <location>
        <begin position="755"/>
        <end position="785"/>
    </location>
</feature>
<accession>A0A6A6XE93</accession>
<dbReference type="PANTHER" id="PTHR46528">
    <property type="entry name" value="PROTEIN SON"/>
    <property type="match status" value="1"/>
</dbReference>
<feature type="compositionally biased region" description="Basic and acidic residues" evidence="1">
    <location>
        <begin position="972"/>
        <end position="984"/>
    </location>
</feature>
<feature type="compositionally biased region" description="Polar residues" evidence="1">
    <location>
        <begin position="165"/>
        <end position="215"/>
    </location>
</feature>
<dbReference type="Gene3D" id="3.30.40.10">
    <property type="entry name" value="Zinc/RING finger domain, C3HC4 (zinc finger)"/>
    <property type="match status" value="1"/>
</dbReference>
<dbReference type="InterPro" id="IPR032922">
    <property type="entry name" value="SON"/>
</dbReference>
<dbReference type="OrthoDB" id="106784at2759"/>
<feature type="compositionally biased region" description="Low complexity" evidence="1">
    <location>
        <begin position="990"/>
        <end position="1002"/>
    </location>
</feature>
<feature type="compositionally biased region" description="Low complexity" evidence="1">
    <location>
        <begin position="108"/>
        <end position="118"/>
    </location>
</feature>
<dbReference type="PANTHER" id="PTHR46528:SF1">
    <property type="entry name" value="PROTEIN SON"/>
    <property type="match status" value="1"/>
</dbReference>
<feature type="compositionally biased region" description="Basic and acidic residues" evidence="1">
    <location>
        <begin position="789"/>
        <end position="800"/>
    </location>
</feature>
<feature type="compositionally biased region" description="Polar residues" evidence="1">
    <location>
        <begin position="383"/>
        <end position="400"/>
    </location>
</feature>
<feature type="compositionally biased region" description="Basic and acidic residues" evidence="1">
    <location>
        <begin position="667"/>
        <end position="694"/>
    </location>
</feature>
<evidence type="ECO:0000256" key="1">
    <source>
        <dbReference type="SAM" id="MobiDB-lite"/>
    </source>
</evidence>
<feature type="compositionally biased region" description="Basic and acidic residues" evidence="1">
    <location>
        <begin position="816"/>
        <end position="877"/>
    </location>
</feature>
<feature type="compositionally biased region" description="Polar residues" evidence="1">
    <location>
        <begin position="1076"/>
        <end position="1087"/>
    </location>
</feature>
<dbReference type="EMBL" id="MU001884">
    <property type="protein sequence ID" value="KAF2794631.1"/>
    <property type="molecule type" value="Genomic_DNA"/>
</dbReference>
<feature type="compositionally biased region" description="Basic residues" evidence="1">
    <location>
        <begin position="656"/>
        <end position="666"/>
    </location>
</feature>
<proteinExistence type="predicted"/>
<feature type="compositionally biased region" description="Basic and acidic residues" evidence="1">
    <location>
        <begin position="428"/>
        <end position="444"/>
    </location>
</feature>
<feature type="region of interest" description="Disordered" evidence="1">
    <location>
        <begin position="590"/>
        <end position="1151"/>
    </location>
</feature>
<feature type="compositionally biased region" description="Polar residues" evidence="1">
    <location>
        <begin position="497"/>
        <end position="512"/>
    </location>
</feature>
<feature type="region of interest" description="Disordered" evidence="1">
    <location>
        <begin position="99"/>
        <end position="118"/>
    </location>
</feature>
<feature type="compositionally biased region" description="Low complexity" evidence="1">
    <location>
        <begin position="1032"/>
        <end position="1062"/>
    </location>
</feature>
<evidence type="ECO:0000313" key="3">
    <source>
        <dbReference type="Proteomes" id="UP000799757"/>
    </source>
</evidence>
<keyword evidence="3" id="KW-1185">Reference proteome</keyword>
<feature type="compositionally biased region" description="Basic and acidic residues" evidence="1">
    <location>
        <begin position="702"/>
        <end position="746"/>
    </location>
</feature>
<feature type="region of interest" description="Disordered" evidence="1">
    <location>
        <begin position="381"/>
        <end position="513"/>
    </location>
</feature>
<dbReference type="GO" id="GO:0048024">
    <property type="term" value="P:regulation of mRNA splicing, via spliceosome"/>
    <property type="evidence" value="ECO:0007669"/>
    <property type="project" value="TreeGrafter"/>
</dbReference>
<name>A0A6A6XE93_9PLEO</name>
<dbReference type="GO" id="GO:0003723">
    <property type="term" value="F:RNA binding"/>
    <property type="evidence" value="ECO:0007669"/>
    <property type="project" value="InterPro"/>
</dbReference>
<organism evidence="2 3">
    <name type="scientific">Melanomma pulvis-pyrius CBS 109.77</name>
    <dbReference type="NCBI Taxonomy" id="1314802"/>
    <lineage>
        <taxon>Eukaryota</taxon>
        <taxon>Fungi</taxon>
        <taxon>Dikarya</taxon>
        <taxon>Ascomycota</taxon>
        <taxon>Pezizomycotina</taxon>
        <taxon>Dothideomycetes</taxon>
        <taxon>Pleosporomycetidae</taxon>
        <taxon>Pleosporales</taxon>
        <taxon>Melanommataceae</taxon>
        <taxon>Melanomma</taxon>
    </lineage>
</organism>
<sequence>MANPAADAKSALLAEELREFALALPTTLFPKGFFCTTCHALAFDSWKLICCNKAVCSSCHEKLAFPTTCPSCDHTPLEAESCVPNKALRNTMRVWLQKQRKKEDAKATPKATTPPADVVLEATVAQAAGDAADRPVESIEKATRPEDFADNDATIAGDDGETAQRAGSTAAQPNENSLAPQTGDTQPRGSPQSQNANASAEPTSATQDRSTVQSAVDGSIEGAAGKSTIMNANGMAGQFGFGFTPNQGNFNGMGWNGMTPMNGMANMMPNGNWSNMNPMDFNMMNHMNGMSNMPNGMYNGFGGNMGMAGMNDMSAMNMMNFGGGYGNWGQDANGAGYGNFNGYNQMGGYNQSGAQYPEMMNQFPKNNFSTQNRFHANGAAFPQQRNNRNGSLGYGNQNNGSGPGFPHRADSRPGSRGGPPHNCDGEIPDGKAEAATEAKIKNEHAQSSAEPTQEGKGKAEDNLESTSTPNVHAEGASSTEVTEDPNELTRAVRDESNSAPQTNGLNPIQTVDSVEMDPSAAYDESMMIDPMHPDQAYGQGMVNNYSNQTSHMIGPYDANMGYNQNNYGSRGGFNAAYGAATVLVGEPRGLGVEGAPTGPRAMREGRPNTGFSSRANNPRSISNAPVANAPPTQEAAPSSPLRRGRSSPERDETLRTKNKSPTRSRSRSRDDDGDVHVERARSVEDEEKRKHGDRAATPAAGDGHDRRNEGRQHRSSRHDDRDERDVRDSDYDDRYRDDRDNREGRARSTSADSKHRSRRDKEKHRSSRSHRDRSREHRRRHRSRSRSPIAEEGRVDHDAHSNGTDVEIGARRKNRSEKEKHRERDSDRSRDKDRDRDRRERRDRRDRDYDRDHDYDREKDRSREKDRDRKRSRRDREGEAEEERDYNDEKYRSSRRNRKERDRDRDRDHDKEPTSATSTRPVSPPVNAPTGPSADGFSIRGVSKSKKEDRFTTKPMPPPTGPRSFQPPKGPAADRDKNRRDSREHRRKSSVTSVPTTPTTPSAQDHYAAEREKNARERDRLDRDKTLHSVHSRATSSRSNSISVTKDLPTTSSTSTSKPLSTKRSRDAIDDDGPATTANDSAKSSIPTGPASHRTKRRKSDINSDNVANLFAAGLRKHAGARERRRGGVKNEGSVERELERTERERDGRRW</sequence>
<dbReference type="Proteomes" id="UP000799757">
    <property type="component" value="Unassembled WGS sequence"/>
</dbReference>
<dbReference type="GO" id="GO:0051726">
    <property type="term" value="P:regulation of cell cycle"/>
    <property type="evidence" value="ECO:0007669"/>
    <property type="project" value="InterPro"/>
</dbReference>
<feature type="compositionally biased region" description="Basic and acidic residues" evidence="1">
    <location>
        <begin position="1007"/>
        <end position="1027"/>
    </location>
</feature>
<feature type="compositionally biased region" description="Basic and acidic residues" evidence="1">
    <location>
        <begin position="1133"/>
        <end position="1151"/>
    </location>
</feature>
<dbReference type="InterPro" id="IPR013083">
    <property type="entry name" value="Znf_RING/FYVE/PHD"/>
</dbReference>
<feature type="compositionally biased region" description="Polar residues" evidence="1">
    <location>
        <begin position="464"/>
        <end position="480"/>
    </location>
</feature>
<dbReference type="AlphaFoldDB" id="A0A6A6XE93"/>